<evidence type="ECO:0000256" key="2">
    <source>
        <dbReference type="SAM" id="Coils"/>
    </source>
</evidence>
<dbReference type="OrthoDB" id="10254973at2759"/>
<feature type="region of interest" description="Disordered" evidence="3">
    <location>
        <begin position="1"/>
        <end position="22"/>
    </location>
</feature>
<protein>
    <submittedName>
        <fullName evidence="4">Uncharacterized protein</fullName>
    </submittedName>
</protein>
<dbReference type="AlphaFoldDB" id="A0A9X0D6G6"/>
<evidence type="ECO:0000313" key="4">
    <source>
        <dbReference type="EMBL" id="KAJ7388605.1"/>
    </source>
</evidence>
<dbReference type="EMBL" id="MU825460">
    <property type="protein sequence ID" value="KAJ7388605.1"/>
    <property type="molecule type" value="Genomic_DNA"/>
</dbReference>
<dbReference type="Proteomes" id="UP001163046">
    <property type="component" value="Unassembled WGS sequence"/>
</dbReference>
<evidence type="ECO:0000256" key="3">
    <source>
        <dbReference type="SAM" id="MobiDB-lite"/>
    </source>
</evidence>
<dbReference type="PANTHER" id="PTHR45916">
    <property type="entry name" value="STRUCTURAL MAINTENANCE OF CHROMOSOMES PROTEIN 5"/>
    <property type="match status" value="1"/>
</dbReference>
<comment type="caution">
    <text evidence="4">The sequence shown here is derived from an EMBL/GenBank/DDBJ whole genome shotgun (WGS) entry which is preliminary data.</text>
</comment>
<keyword evidence="1 2" id="KW-0175">Coiled coil</keyword>
<organism evidence="4 5">
    <name type="scientific">Desmophyllum pertusum</name>
    <dbReference type="NCBI Taxonomy" id="174260"/>
    <lineage>
        <taxon>Eukaryota</taxon>
        <taxon>Metazoa</taxon>
        <taxon>Cnidaria</taxon>
        <taxon>Anthozoa</taxon>
        <taxon>Hexacorallia</taxon>
        <taxon>Scleractinia</taxon>
        <taxon>Caryophylliina</taxon>
        <taxon>Caryophylliidae</taxon>
        <taxon>Desmophyllum</taxon>
    </lineage>
</organism>
<reference evidence="4" key="1">
    <citation type="submission" date="2023-01" db="EMBL/GenBank/DDBJ databases">
        <title>Genome assembly of the deep-sea coral Lophelia pertusa.</title>
        <authorList>
            <person name="Herrera S."/>
            <person name="Cordes E."/>
        </authorList>
    </citation>
    <scope>NUCLEOTIDE SEQUENCE</scope>
    <source>
        <strain evidence="4">USNM1676648</strain>
        <tissue evidence="4">Polyp</tissue>
    </source>
</reference>
<feature type="coiled-coil region" evidence="2">
    <location>
        <begin position="131"/>
        <end position="185"/>
    </location>
</feature>
<accession>A0A9X0D6G6</accession>
<feature type="coiled-coil region" evidence="2">
    <location>
        <begin position="28"/>
        <end position="69"/>
    </location>
</feature>
<dbReference type="PANTHER" id="PTHR45916:SF1">
    <property type="entry name" value="STRUCTURAL MAINTENANCE OF CHROMOSOMES PROTEIN 5"/>
    <property type="match status" value="1"/>
</dbReference>
<proteinExistence type="predicted"/>
<evidence type="ECO:0000256" key="1">
    <source>
        <dbReference type="ARBA" id="ARBA00023054"/>
    </source>
</evidence>
<dbReference type="GO" id="GO:0030915">
    <property type="term" value="C:Smc5-Smc6 complex"/>
    <property type="evidence" value="ECO:0007669"/>
    <property type="project" value="TreeGrafter"/>
</dbReference>
<dbReference type="GO" id="GO:0003697">
    <property type="term" value="F:single-stranded DNA binding"/>
    <property type="evidence" value="ECO:0007669"/>
    <property type="project" value="TreeGrafter"/>
</dbReference>
<gene>
    <name evidence="4" type="ORF">OS493_036833</name>
</gene>
<dbReference type="GO" id="GO:0000724">
    <property type="term" value="P:double-strand break repair via homologous recombination"/>
    <property type="evidence" value="ECO:0007669"/>
    <property type="project" value="TreeGrafter"/>
</dbReference>
<evidence type="ECO:0000313" key="5">
    <source>
        <dbReference type="Proteomes" id="UP001163046"/>
    </source>
</evidence>
<sequence>MSDVERAIQGYQNELDNLPDPADLQPRIDEINTQARQKNREVMTIQNQARGARDEADHLKAQVQGARQAKVEGECSCSTRRTSRKFQAITINERFGYSVRRSLYGNRERSTVVDHIRDARLFNIAVDAEKKKQLELEQHDISQQIQQKNEEYKTLKELSSQTQRRRNLENQLEAKQKNLETMQKATPDLEGKSEKIRQQIVGINQQRAQLAVDYKDSVRECTKVAKERITQSLQPSADNYREI</sequence>
<dbReference type="GO" id="GO:0005634">
    <property type="term" value="C:nucleus"/>
    <property type="evidence" value="ECO:0007669"/>
    <property type="project" value="TreeGrafter"/>
</dbReference>
<name>A0A9X0D6G6_9CNID</name>
<keyword evidence="5" id="KW-1185">Reference proteome</keyword>